<dbReference type="InterPro" id="IPR023186">
    <property type="entry name" value="IUNH"/>
</dbReference>
<feature type="domain" description="Inosine/uridine-preferring nucleoside hydrolase" evidence="3">
    <location>
        <begin position="7"/>
        <end position="304"/>
    </location>
</feature>
<dbReference type="SUPFAM" id="SSF53590">
    <property type="entry name" value="Nucleoside hydrolase"/>
    <property type="match status" value="1"/>
</dbReference>
<evidence type="ECO:0000313" key="4">
    <source>
        <dbReference type="EMBL" id="ASJ71960.1"/>
    </source>
</evidence>
<dbReference type="EMBL" id="CP018632">
    <property type="protein sequence ID" value="ASJ71960.1"/>
    <property type="molecule type" value="Genomic_DNA"/>
</dbReference>
<protein>
    <submittedName>
        <fullName evidence="4">Pyrimidine-specific ribonucleoside hydrolase RihA</fullName>
        <ecNumber evidence="4">3.2.-.-</ecNumber>
    </submittedName>
</protein>
<dbReference type="Gene3D" id="3.90.245.10">
    <property type="entry name" value="Ribonucleoside hydrolase-like"/>
    <property type="match status" value="1"/>
</dbReference>
<proteinExistence type="predicted"/>
<dbReference type="GO" id="GO:0005829">
    <property type="term" value="C:cytosol"/>
    <property type="evidence" value="ECO:0007669"/>
    <property type="project" value="TreeGrafter"/>
</dbReference>
<dbReference type="PANTHER" id="PTHR12304">
    <property type="entry name" value="INOSINE-URIDINE PREFERRING NUCLEOSIDE HYDROLASE"/>
    <property type="match status" value="1"/>
</dbReference>
<dbReference type="InterPro" id="IPR001910">
    <property type="entry name" value="Inosine/uridine_hydrolase_dom"/>
</dbReference>
<accession>A0A2Z2NT85</accession>
<dbReference type="GO" id="GO:0008477">
    <property type="term" value="F:purine nucleosidase activity"/>
    <property type="evidence" value="ECO:0007669"/>
    <property type="project" value="TreeGrafter"/>
</dbReference>
<name>A0A2Z2NT85_9GAMM</name>
<dbReference type="GO" id="GO:0045437">
    <property type="term" value="F:uridine nucleosidase activity"/>
    <property type="evidence" value="ECO:0007669"/>
    <property type="project" value="UniProtKB-ARBA"/>
</dbReference>
<dbReference type="GO" id="GO:0006152">
    <property type="term" value="P:purine nucleoside catabolic process"/>
    <property type="evidence" value="ECO:0007669"/>
    <property type="project" value="TreeGrafter"/>
</dbReference>
<evidence type="ECO:0000256" key="1">
    <source>
        <dbReference type="ARBA" id="ARBA00022801"/>
    </source>
</evidence>
<dbReference type="InterPro" id="IPR015910">
    <property type="entry name" value="I/U_nuclsd_hydro_CS"/>
</dbReference>
<dbReference type="RefSeq" id="WP_088917330.1">
    <property type="nucleotide sequence ID" value="NZ_CP018632.1"/>
</dbReference>
<dbReference type="InterPro" id="IPR036452">
    <property type="entry name" value="Ribo_hydro-like"/>
</dbReference>
<dbReference type="CDD" id="cd02651">
    <property type="entry name" value="nuc_hydro_IU_UC_XIUA"/>
    <property type="match status" value="1"/>
</dbReference>
<dbReference type="Proteomes" id="UP000250079">
    <property type="component" value="Chromosome"/>
</dbReference>
<dbReference type="AlphaFoldDB" id="A0A2Z2NT85"/>
<dbReference type="PANTHER" id="PTHR12304:SF4">
    <property type="entry name" value="URIDINE NUCLEOSIDASE"/>
    <property type="match status" value="1"/>
</dbReference>
<sequence length="314" mass="34154">MADKCEIIIDTDPGQDDAIAILLALASPELDVLGITAVAGNVPLTLTTSNICKVCELASRSNTKVYVGSDRPIKRELFTAEYVHGATGLNGTQLPEPSMALQEQHAVDFIIETILSRPNKSVTLCTLGPLTNIGKALSKAPEIAPRIKELVMMGGGLFEGGNVTPVAEFNIYVDPEAAKLTFDAGIPIVVMPLDVTHKTLTTKSRIDAFRALGTKVGTASAEWLDFFERFDEEKYGTDGGPLHDPNVIAYLLKPELYSGRHINVEIETESALTVGMTVADYWRVTDRPRNAIWMTEVDSDGFFDLILERLAVFA</sequence>
<evidence type="ECO:0000313" key="5">
    <source>
        <dbReference type="Proteomes" id="UP000250079"/>
    </source>
</evidence>
<dbReference type="Pfam" id="PF01156">
    <property type="entry name" value="IU_nuc_hydro"/>
    <property type="match status" value="1"/>
</dbReference>
<dbReference type="EC" id="3.2.-.-" evidence="4"/>
<dbReference type="PROSITE" id="PS01247">
    <property type="entry name" value="IUNH"/>
    <property type="match status" value="1"/>
</dbReference>
<evidence type="ECO:0000259" key="3">
    <source>
        <dbReference type="Pfam" id="PF01156"/>
    </source>
</evidence>
<dbReference type="KEGG" id="gai:IMCC3135_09315"/>
<evidence type="ECO:0000256" key="2">
    <source>
        <dbReference type="ARBA" id="ARBA00023295"/>
    </source>
</evidence>
<dbReference type="OrthoDB" id="9797882at2"/>
<keyword evidence="5" id="KW-1185">Reference proteome</keyword>
<organism evidence="4 5">
    <name type="scientific">Granulosicoccus antarcticus IMCC3135</name>
    <dbReference type="NCBI Taxonomy" id="1192854"/>
    <lineage>
        <taxon>Bacteria</taxon>
        <taxon>Pseudomonadati</taxon>
        <taxon>Pseudomonadota</taxon>
        <taxon>Gammaproteobacteria</taxon>
        <taxon>Chromatiales</taxon>
        <taxon>Granulosicoccaceae</taxon>
        <taxon>Granulosicoccus</taxon>
    </lineage>
</organism>
<keyword evidence="2 4" id="KW-0326">Glycosidase</keyword>
<gene>
    <name evidence="4" type="primary">rihA</name>
    <name evidence="4" type="ORF">IMCC3135_09315</name>
</gene>
<keyword evidence="1 4" id="KW-0378">Hydrolase</keyword>
<reference evidence="4 5" key="1">
    <citation type="submission" date="2016-12" db="EMBL/GenBank/DDBJ databases">
        <authorList>
            <person name="Song W.-J."/>
            <person name="Kurnit D.M."/>
        </authorList>
    </citation>
    <scope>NUCLEOTIDE SEQUENCE [LARGE SCALE GENOMIC DNA]</scope>
    <source>
        <strain evidence="4 5">IMCC3135</strain>
    </source>
</reference>